<protein>
    <submittedName>
        <fullName evidence="1">Uncharacterized protein</fullName>
    </submittedName>
</protein>
<comment type="caution">
    <text evidence="1">The sequence shown here is derived from an EMBL/GenBank/DDBJ whole genome shotgun (WGS) entry which is preliminary data.</text>
</comment>
<organism evidence="1 2">
    <name type="scientific">Fusarium duplospermum</name>
    <dbReference type="NCBI Taxonomy" id="1325734"/>
    <lineage>
        <taxon>Eukaryota</taxon>
        <taxon>Fungi</taxon>
        <taxon>Dikarya</taxon>
        <taxon>Ascomycota</taxon>
        <taxon>Pezizomycotina</taxon>
        <taxon>Sordariomycetes</taxon>
        <taxon>Hypocreomycetidae</taxon>
        <taxon>Hypocreales</taxon>
        <taxon>Nectriaceae</taxon>
        <taxon>Fusarium</taxon>
        <taxon>Fusarium solani species complex</taxon>
    </lineage>
</organism>
<name>A0A428P2U5_9HYPO</name>
<gene>
    <name evidence="1" type="ORF">CEP54_013440</name>
</gene>
<accession>A0A428P2U5</accession>
<sequence>MSSSPSPLRPSFYAAMDLFQNGPGSFYYLYDNQINICDFKDKMKTDSGDFSRYKLDITRFDLDDMAAKLAKSKALFQALPNTKGDMTASTFCPVTLEARFQGGITSGAMELLAKKMATLVVALEESLILKIMDLWISTRITNSNHLPDPYSRRRMRSYIGSPKTIPRAPTTNRMCLRCQPWSQQPGTIEPKTKSACAA</sequence>
<dbReference type="OrthoDB" id="412402at2759"/>
<evidence type="ECO:0000313" key="1">
    <source>
        <dbReference type="EMBL" id="RSL47343.1"/>
    </source>
</evidence>
<dbReference type="STRING" id="1325734.A0A428P2U5"/>
<keyword evidence="2" id="KW-1185">Reference proteome</keyword>
<evidence type="ECO:0000313" key="2">
    <source>
        <dbReference type="Proteomes" id="UP000288168"/>
    </source>
</evidence>
<reference evidence="1 2" key="1">
    <citation type="submission" date="2017-06" db="EMBL/GenBank/DDBJ databases">
        <title>Comparative genomic analysis of Ambrosia Fusariam Clade fungi.</title>
        <authorList>
            <person name="Stajich J.E."/>
            <person name="Carrillo J."/>
            <person name="Kijimoto T."/>
            <person name="Eskalen A."/>
            <person name="O'Donnell K."/>
            <person name="Kasson M."/>
        </authorList>
    </citation>
    <scope>NUCLEOTIDE SEQUENCE [LARGE SCALE GENOMIC DNA]</scope>
    <source>
        <strain evidence="1 2">NRRL62584</strain>
    </source>
</reference>
<proteinExistence type="predicted"/>
<dbReference type="Proteomes" id="UP000288168">
    <property type="component" value="Unassembled WGS sequence"/>
</dbReference>
<dbReference type="AlphaFoldDB" id="A0A428P2U5"/>
<dbReference type="EMBL" id="NKCI01000219">
    <property type="protein sequence ID" value="RSL47343.1"/>
    <property type="molecule type" value="Genomic_DNA"/>
</dbReference>